<organism evidence="3 4">
    <name type="scientific">Elysia marginata</name>
    <dbReference type="NCBI Taxonomy" id="1093978"/>
    <lineage>
        <taxon>Eukaryota</taxon>
        <taxon>Metazoa</taxon>
        <taxon>Spiralia</taxon>
        <taxon>Lophotrochozoa</taxon>
        <taxon>Mollusca</taxon>
        <taxon>Gastropoda</taxon>
        <taxon>Heterobranchia</taxon>
        <taxon>Euthyneura</taxon>
        <taxon>Panpulmonata</taxon>
        <taxon>Sacoglossa</taxon>
        <taxon>Placobranchoidea</taxon>
        <taxon>Plakobranchidae</taxon>
        <taxon>Elysia</taxon>
    </lineage>
</organism>
<evidence type="ECO:0000313" key="3">
    <source>
        <dbReference type="EMBL" id="GFR84594.1"/>
    </source>
</evidence>
<feature type="coiled-coil region" evidence="1">
    <location>
        <begin position="253"/>
        <end position="287"/>
    </location>
</feature>
<dbReference type="AlphaFoldDB" id="A0AAV4GH07"/>
<name>A0AAV4GH07_9GAST</name>
<keyword evidence="2" id="KW-0812">Transmembrane</keyword>
<dbReference type="EMBL" id="BMAT01012055">
    <property type="protein sequence ID" value="GFR84594.1"/>
    <property type="molecule type" value="Genomic_DNA"/>
</dbReference>
<protein>
    <submittedName>
        <fullName evidence="3">Uncharacterized protein</fullName>
    </submittedName>
</protein>
<comment type="caution">
    <text evidence="3">The sequence shown here is derived from an EMBL/GenBank/DDBJ whole genome shotgun (WGS) entry which is preliminary data.</text>
</comment>
<evidence type="ECO:0000256" key="2">
    <source>
        <dbReference type="SAM" id="Phobius"/>
    </source>
</evidence>
<reference evidence="3 4" key="1">
    <citation type="journal article" date="2021" name="Elife">
        <title>Chloroplast acquisition without the gene transfer in kleptoplastic sea slugs, Plakobranchus ocellatus.</title>
        <authorList>
            <person name="Maeda T."/>
            <person name="Takahashi S."/>
            <person name="Yoshida T."/>
            <person name="Shimamura S."/>
            <person name="Takaki Y."/>
            <person name="Nagai Y."/>
            <person name="Toyoda A."/>
            <person name="Suzuki Y."/>
            <person name="Arimoto A."/>
            <person name="Ishii H."/>
            <person name="Satoh N."/>
            <person name="Nishiyama T."/>
            <person name="Hasebe M."/>
            <person name="Maruyama T."/>
            <person name="Minagawa J."/>
            <person name="Obokata J."/>
            <person name="Shigenobu S."/>
        </authorList>
    </citation>
    <scope>NUCLEOTIDE SEQUENCE [LARGE SCALE GENOMIC DNA]</scope>
</reference>
<keyword evidence="2" id="KW-1133">Transmembrane helix</keyword>
<accession>A0AAV4GH07</accession>
<proteinExistence type="predicted"/>
<feature type="transmembrane region" description="Helical" evidence="2">
    <location>
        <begin position="331"/>
        <end position="353"/>
    </location>
</feature>
<evidence type="ECO:0000313" key="4">
    <source>
        <dbReference type="Proteomes" id="UP000762676"/>
    </source>
</evidence>
<gene>
    <name evidence="3" type="ORF">ElyMa_006004600</name>
</gene>
<feature type="transmembrane region" description="Helical" evidence="2">
    <location>
        <begin position="374"/>
        <end position="395"/>
    </location>
</feature>
<sequence>MLQEWNRDPFFRTQRIDGQETSPLKPRYKYNRQLISLEPALYAVWPSSPDIPFEPFHGTVLFEAHAVVFVVEITPNLELDFSESVRRLVMQNFSWQNDLKKKGVMIVKNAERFRAARDAGNISVSFLDWMRKQTGVTGLLFKKLQERCLLFDTYGNVDVVTKQRRELIDTIEVRILGGGYYTDIRFKESERKCLEIKEQLSDLNKKTSRKTSLLLMSSLILILAMLVQPFFWSNSTNHSKETTAQDIKSQEFRRDMDVKFEQMTRRMQEMEKEITKILGQMKKETLEKENKVDCVNLTKITQDVMELLSERKEQLPNETAELNDNGERESVVWAMIKSLLVSETLTLMLLLLVPYRVPRPWQRLVDTVLKELRLVQFMLLLLLSGVYAVETFLIWI</sequence>
<evidence type="ECO:0000256" key="1">
    <source>
        <dbReference type="SAM" id="Coils"/>
    </source>
</evidence>
<keyword evidence="1" id="KW-0175">Coiled coil</keyword>
<keyword evidence="4" id="KW-1185">Reference proteome</keyword>
<keyword evidence="2" id="KW-0472">Membrane</keyword>
<dbReference type="Proteomes" id="UP000762676">
    <property type="component" value="Unassembled WGS sequence"/>
</dbReference>
<feature type="transmembrane region" description="Helical" evidence="2">
    <location>
        <begin position="213"/>
        <end position="232"/>
    </location>
</feature>